<organism evidence="1 2">
    <name type="scientific">Thiohalocapsa halophila</name>
    <dbReference type="NCBI Taxonomy" id="69359"/>
    <lineage>
        <taxon>Bacteria</taxon>
        <taxon>Pseudomonadati</taxon>
        <taxon>Pseudomonadota</taxon>
        <taxon>Gammaproteobacteria</taxon>
        <taxon>Chromatiales</taxon>
        <taxon>Chromatiaceae</taxon>
        <taxon>Thiohalocapsa</taxon>
    </lineage>
</organism>
<gene>
    <name evidence="1" type="ORF">CKO31_10745</name>
</gene>
<keyword evidence="2" id="KW-1185">Reference proteome</keyword>
<sequence length="92" mass="9779">MKNIPVPGSSVTVPADLVRRESADPARFLRLLPVLAALDQVPDDKGPAALYELNRLGIDLDQIVTTQNELVAILKVVSAATQAASEPAGRLH</sequence>
<proteinExistence type="predicted"/>
<accession>A0ABS1CH11</accession>
<reference evidence="1 2" key="1">
    <citation type="journal article" date="2020" name="Microorganisms">
        <title>Osmotic Adaptation and Compatible Solute Biosynthesis of Phototrophic Bacteria as Revealed from Genome Analyses.</title>
        <authorList>
            <person name="Imhoff J.F."/>
            <person name="Rahn T."/>
            <person name="Kunzel S."/>
            <person name="Keller A."/>
            <person name="Neulinger S.C."/>
        </authorList>
    </citation>
    <scope>NUCLEOTIDE SEQUENCE [LARGE SCALE GENOMIC DNA]</scope>
    <source>
        <strain evidence="1 2">DSM 6210</strain>
    </source>
</reference>
<evidence type="ECO:0000313" key="1">
    <source>
        <dbReference type="EMBL" id="MBK1631207.1"/>
    </source>
</evidence>
<name>A0ABS1CH11_9GAMM</name>
<comment type="caution">
    <text evidence="1">The sequence shown here is derived from an EMBL/GenBank/DDBJ whole genome shotgun (WGS) entry which is preliminary data.</text>
</comment>
<dbReference type="RefSeq" id="WP_200237050.1">
    <property type="nucleotide sequence ID" value="NZ_NRRV01000023.1"/>
</dbReference>
<dbReference type="EMBL" id="NRRV01000023">
    <property type="protein sequence ID" value="MBK1631207.1"/>
    <property type="molecule type" value="Genomic_DNA"/>
</dbReference>
<dbReference type="Proteomes" id="UP000748752">
    <property type="component" value="Unassembled WGS sequence"/>
</dbReference>
<evidence type="ECO:0000313" key="2">
    <source>
        <dbReference type="Proteomes" id="UP000748752"/>
    </source>
</evidence>
<protein>
    <submittedName>
        <fullName evidence="1">Uncharacterized protein</fullName>
    </submittedName>
</protein>